<dbReference type="RefSeq" id="WP_350226947.1">
    <property type="nucleotide sequence ID" value="NZ_AP027735.1"/>
</dbReference>
<proteinExistence type="predicted"/>
<organism evidence="1 2">
    <name type="scientific">Barrientosiimonas endolithica</name>
    <dbReference type="NCBI Taxonomy" id="1535208"/>
    <lineage>
        <taxon>Bacteria</taxon>
        <taxon>Bacillati</taxon>
        <taxon>Actinomycetota</taxon>
        <taxon>Actinomycetes</taxon>
        <taxon>Micrococcales</taxon>
        <taxon>Dermacoccaceae</taxon>
        <taxon>Barrientosiimonas</taxon>
    </lineage>
</organism>
<keyword evidence="2" id="KW-1185">Reference proteome</keyword>
<evidence type="ECO:0000313" key="1">
    <source>
        <dbReference type="EMBL" id="BDZ58587.1"/>
    </source>
</evidence>
<reference evidence="2" key="1">
    <citation type="journal article" date="2019" name="Int. J. Syst. Evol. Microbiol.">
        <title>The Global Catalogue of Microorganisms (GCM) 10K type strain sequencing project: providing services to taxonomists for standard genome sequencing and annotation.</title>
        <authorList>
            <consortium name="The Broad Institute Genomics Platform"/>
            <consortium name="The Broad Institute Genome Sequencing Center for Infectious Disease"/>
            <person name="Wu L."/>
            <person name="Ma J."/>
        </authorList>
    </citation>
    <scope>NUCLEOTIDE SEQUENCE [LARGE SCALE GENOMIC DNA]</scope>
    <source>
        <strain evidence="2">NBRC 110608</strain>
    </source>
</reference>
<gene>
    <name evidence="1" type="ORF">GCM10025872_22440</name>
</gene>
<accession>A0ABM8HCC4</accession>
<sequence length="64" mass="6757">MSPLPGLVRVSGTLGSDQSPLMVERPLLEGRPTAYVCEHHVCQAPTTDADTLAVSLGVQVARLD</sequence>
<name>A0ABM8HCC4_9MICO</name>
<protein>
    <submittedName>
        <fullName evidence="1">Uncharacterized protein</fullName>
    </submittedName>
</protein>
<dbReference type="EMBL" id="AP027735">
    <property type="protein sequence ID" value="BDZ58587.1"/>
    <property type="molecule type" value="Genomic_DNA"/>
</dbReference>
<dbReference type="Proteomes" id="UP001321421">
    <property type="component" value="Chromosome"/>
</dbReference>
<evidence type="ECO:0000313" key="2">
    <source>
        <dbReference type="Proteomes" id="UP001321421"/>
    </source>
</evidence>